<accession>A0A3P3U0L2</accession>
<dbReference type="PANTHER" id="PTHR30185">
    <property type="entry name" value="CRYPTIC BETA-GLUCOSIDE BGL OPERON ANTITERMINATOR"/>
    <property type="match status" value="1"/>
</dbReference>
<sequence>MKIIRIFNNSVVLVQDANHEEKMVLGKGVGFNSKVNDLLDPNKIEKVFVLETSTKKQVFEKAMKFASAEYVEVTRKIIAQAEDDLGVTFNDSVFIGLLDHISYALQRFSQNDNLKNALIWEIKKFYTKEFQAALTSLDIIEKEEHVRLSEDEAGFIAMHFVNGQQNGSGEKTPMIDAVVIQDILNIIKFHFKMEIDETTFSFSRFIIHMRYLLQRIHHVHGTRNAIENELFEQVCKKYTDTYRCVKKICVYLENKLNVAITDEEILYLMLHINRLTLREKSIAE</sequence>
<keyword evidence="1" id="KW-0677">Repeat</keyword>
<dbReference type="RefSeq" id="WP_128631713.1">
    <property type="nucleotide sequence ID" value="NZ_RRCN01000001.1"/>
</dbReference>
<organism evidence="3 4">
    <name type="scientific">Paenibacillus oralis</name>
    <dbReference type="NCBI Taxonomy" id="2490856"/>
    <lineage>
        <taxon>Bacteria</taxon>
        <taxon>Bacillati</taxon>
        <taxon>Bacillota</taxon>
        <taxon>Bacilli</taxon>
        <taxon>Bacillales</taxon>
        <taxon>Paenibacillaceae</taxon>
        <taxon>Paenibacillus</taxon>
    </lineage>
</organism>
<feature type="domain" description="PRD" evidence="2">
    <location>
        <begin position="171"/>
        <end position="282"/>
    </location>
</feature>
<dbReference type="InterPro" id="IPR011608">
    <property type="entry name" value="PRD"/>
</dbReference>
<dbReference type="Pfam" id="PF03123">
    <property type="entry name" value="CAT_RBD"/>
    <property type="match status" value="1"/>
</dbReference>
<evidence type="ECO:0000256" key="1">
    <source>
        <dbReference type="ARBA" id="ARBA00022737"/>
    </source>
</evidence>
<gene>
    <name evidence="3" type="ORF">EHV15_13785</name>
</gene>
<dbReference type="InterPro" id="IPR050661">
    <property type="entry name" value="BglG_antiterminators"/>
</dbReference>
<dbReference type="Gene3D" id="1.10.1790.10">
    <property type="entry name" value="PRD domain"/>
    <property type="match status" value="2"/>
</dbReference>
<dbReference type="InterPro" id="IPR004341">
    <property type="entry name" value="CAT_RNA-bd_dom"/>
</dbReference>
<name>A0A3P3U0L2_9BACL</name>
<dbReference type="InterPro" id="IPR036634">
    <property type="entry name" value="PRD_sf"/>
</dbReference>
<dbReference type="SMART" id="SM01061">
    <property type="entry name" value="CAT_RBD"/>
    <property type="match status" value="1"/>
</dbReference>
<dbReference type="Proteomes" id="UP000267017">
    <property type="component" value="Unassembled WGS sequence"/>
</dbReference>
<protein>
    <submittedName>
        <fullName evidence="3">PRD domain-containing protein</fullName>
    </submittedName>
</protein>
<dbReference type="PROSITE" id="PS51372">
    <property type="entry name" value="PRD_2"/>
    <property type="match status" value="2"/>
</dbReference>
<dbReference type="PANTHER" id="PTHR30185:SF15">
    <property type="entry name" value="CRYPTIC BETA-GLUCOSIDE BGL OPERON ANTITERMINATOR"/>
    <property type="match status" value="1"/>
</dbReference>
<dbReference type="EMBL" id="RRCN01000001">
    <property type="protein sequence ID" value="RRJ63882.1"/>
    <property type="molecule type" value="Genomic_DNA"/>
</dbReference>
<dbReference type="InterPro" id="IPR036650">
    <property type="entry name" value="CAT_RNA-bd_dom_sf"/>
</dbReference>
<comment type="caution">
    <text evidence="3">The sequence shown here is derived from an EMBL/GenBank/DDBJ whole genome shotgun (WGS) entry which is preliminary data.</text>
</comment>
<dbReference type="AlphaFoldDB" id="A0A3P3U0L2"/>
<dbReference type="Pfam" id="PF00874">
    <property type="entry name" value="PRD"/>
    <property type="match status" value="2"/>
</dbReference>
<evidence type="ECO:0000313" key="4">
    <source>
        <dbReference type="Proteomes" id="UP000267017"/>
    </source>
</evidence>
<reference evidence="3 4" key="1">
    <citation type="submission" date="2018-11" db="EMBL/GenBank/DDBJ databases">
        <title>Genome sequencing of Paenibacillus sp. KCOM 3021 (= ChDC PVNT-B20).</title>
        <authorList>
            <person name="Kook J.-K."/>
            <person name="Park S.-N."/>
            <person name="Lim Y.K."/>
        </authorList>
    </citation>
    <scope>NUCLEOTIDE SEQUENCE [LARGE SCALE GENOMIC DNA]</scope>
    <source>
        <strain evidence="3 4">KCOM 3021</strain>
    </source>
</reference>
<evidence type="ECO:0000313" key="3">
    <source>
        <dbReference type="EMBL" id="RRJ63882.1"/>
    </source>
</evidence>
<dbReference type="GO" id="GO:0006355">
    <property type="term" value="P:regulation of DNA-templated transcription"/>
    <property type="evidence" value="ECO:0007669"/>
    <property type="project" value="InterPro"/>
</dbReference>
<keyword evidence="4" id="KW-1185">Reference proteome</keyword>
<dbReference type="Gene3D" id="2.30.24.10">
    <property type="entry name" value="CAT RNA-binding domain"/>
    <property type="match status" value="1"/>
</dbReference>
<evidence type="ECO:0000259" key="2">
    <source>
        <dbReference type="PROSITE" id="PS51372"/>
    </source>
</evidence>
<dbReference type="SUPFAM" id="SSF63520">
    <property type="entry name" value="PTS-regulatory domain, PRD"/>
    <property type="match status" value="2"/>
</dbReference>
<proteinExistence type="predicted"/>
<feature type="domain" description="PRD" evidence="2">
    <location>
        <begin position="65"/>
        <end position="170"/>
    </location>
</feature>
<dbReference type="OrthoDB" id="9813552at2"/>
<dbReference type="SUPFAM" id="SSF50151">
    <property type="entry name" value="SacY-like RNA-binding domain"/>
    <property type="match status" value="1"/>
</dbReference>
<dbReference type="GO" id="GO:0003723">
    <property type="term" value="F:RNA binding"/>
    <property type="evidence" value="ECO:0007669"/>
    <property type="project" value="InterPro"/>
</dbReference>